<accession>A0A5J4VIZ0</accession>
<evidence type="ECO:0000313" key="1">
    <source>
        <dbReference type="EMBL" id="KAA6382396.1"/>
    </source>
</evidence>
<sequence>MNALDLYAIMGERENQQPDQHAGPSLLVPESNPATVDAVQLFMKNLLNLIALTPEEQQHQQQIASSHLLIEKYYEEKISNYDPTGKFQTKSELEVLDDGILAMIGLEFDKKGAVEKMSDLDVQFEADIYKLAEESPRTLAAIIASQATNDAESTTEWILTAHRLAPVIAGKAQQRREQVLSPPMFRSLLGSKVIISDFRGTSLQEKEYMNQLEKELCSGIFKEMDSVQVYNPTFLVPRYGRELTKIPDCRKINLLTQPAHFKTD</sequence>
<dbReference type="Proteomes" id="UP000324800">
    <property type="component" value="Unassembled WGS sequence"/>
</dbReference>
<evidence type="ECO:0000313" key="2">
    <source>
        <dbReference type="Proteomes" id="UP000324800"/>
    </source>
</evidence>
<organism evidence="1 2">
    <name type="scientific">Streblomastix strix</name>
    <dbReference type="NCBI Taxonomy" id="222440"/>
    <lineage>
        <taxon>Eukaryota</taxon>
        <taxon>Metamonada</taxon>
        <taxon>Preaxostyla</taxon>
        <taxon>Oxymonadida</taxon>
        <taxon>Streblomastigidae</taxon>
        <taxon>Streblomastix</taxon>
    </lineage>
</organism>
<protein>
    <submittedName>
        <fullName evidence="1">Uncharacterized protein</fullName>
    </submittedName>
</protein>
<reference evidence="1 2" key="1">
    <citation type="submission" date="2019-03" db="EMBL/GenBank/DDBJ databases">
        <title>Single cell metagenomics reveals metabolic interactions within the superorganism composed of flagellate Streblomastix strix and complex community of Bacteroidetes bacteria on its surface.</title>
        <authorList>
            <person name="Treitli S.C."/>
            <person name="Kolisko M."/>
            <person name="Husnik F."/>
            <person name="Keeling P."/>
            <person name="Hampl V."/>
        </authorList>
    </citation>
    <scope>NUCLEOTIDE SEQUENCE [LARGE SCALE GENOMIC DNA]</scope>
    <source>
        <strain evidence="1">ST1C</strain>
    </source>
</reference>
<comment type="caution">
    <text evidence="1">The sequence shown here is derived from an EMBL/GenBank/DDBJ whole genome shotgun (WGS) entry which is preliminary data.</text>
</comment>
<gene>
    <name evidence="1" type="ORF">EZS28_022075</name>
</gene>
<dbReference type="AlphaFoldDB" id="A0A5J4VIZ0"/>
<proteinExistence type="predicted"/>
<dbReference type="EMBL" id="SNRW01006806">
    <property type="protein sequence ID" value="KAA6382396.1"/>
    <property type="molecule type" value="Genomic_DNA"/>
</dbReference>
<name>A0A5J4VIZ0_9EUKA</name>